<organism evidence="1 2">
    <name type="scientific">Trematosphaeria pertusa</name>
    <dbReference type="NCBI Taxonomy" id="390896"/>
    <lineage>
        <taxon>Eukaryota</taxon>
        <taxon>Fungi</taxon>
        <taxon>Dikarya</taxon>
        <taxon>Ascomycota</taxon>
        <taxon>Pezizomycotina</taxon>
        <taxon>Dothideomycetes</taxon>
        <taxon>Pleosporomycetidae</taxon>
        <taxon>Pleosporales</taxon>
        <taxon>Massarineae</taxon>
        <taxon>Trematosphaeriaceae</taxon>
        <taxon>Trematosphaeria</taxon>
    </lineage>
</organism>
<reference evidence="1" key="1">
    <citation type="journal article" date="2020" name="Stud. Mycol.">
        <title>101 Dothideomycetes genomes: a test case for predicting lifestyles and emergence of pathogens.</title>
        <authorList>
            <person name="Haridas S."/>
            <person name="Albert R."/>
            <person name="Binder M."/>
            <person name="Bloem J."/>
            <person name="Labutti K."/>
            <person name="Salamov A."/>
            <person name="Andreopoulos B."/>
            <person name="Baker S."/>
            <person name="Barry K."/>
            <person name="Bills G."/>
            <person name="Bluhm B."/>
            <person name="Cannon C."/>
            <person name="Castanera R."/>
            <person name="Culley D."/>
            <person name="Daum C."/>
            <person name="Ezra D."/>
            <person name="Gonzalez J."/>
            <person name="Henrissat B."/>
            <person name="Kuo A."/>
            <person name="Liang C."/>
            <person name="Lipzen A."/>
            <person name="Lutzoni F."/>
            <person name="Magnuson J."/>
            <person name="Mondo S."/>
            <person name="Nolan M."/>
            <person name="Ohm R."/>
            <person name="Pangilinan J."/>
            <person name="Park H.-J."/>
            <person name="Ramirez L."/>
            <person name="Alfaro M."/>
            <person name="Sun H."/>
            <person name="Tritt A."/>
            <person name="Yoshinaga Y."/>
            <person name="Zwiers L.-H."/>
            <person name="Turgeon B."/>
            <person name="Goodwin S."/>
            <person name="Spatafora J."/>
            <person name="Crous P."/>
            <person name="Grigoriev I."/>
        </authorList>
    </citation>
    <scope>NUCLEOTIDE SEQUENCE</scope>
    <source>
        <strain evidence="1">CBS 122368</strain>
    </source>
</reference>
<dbReference type="AlphaFoldDB" id="A0A6A6IBT1"/>
<dbReference type="GeneID" id="54575407"/>
<protein>
    <submittedName>
        <fullName evidence="1">Uncharacterized protein</fullName>
    </submittedName>
</protein>
<gene>
    <name evidence="1" type="ORF">BU26DRAFT_322130</name>
</gene>
<accession>A0A6A6IBT1</accession>
<keyword evidence="2" id="KW-1185">Reference proteome</keyword>
<evidence type="ECO:0000313" key="2">
    <source>
        <dbReference type="Proteomes" id="UP000800094"/>
    </source>
</evidence>
<sequence>MRTSAARAIASLEEKLVGCAFVGEVPFAGQNTRGSHPLAACYPGSPRRTSLTIRNGQKSCKASPFALKASCTPSEQDKALPSPSLFSCWHTREHFLGPCLTGRPSDKENAFQACEHAALTAFQASGRERERAVFTVSVLTASRLRRPHCSSLSKVRAAHTAATRTALIEECSELPFQTLLERCYLKPGRRMVGEGRS</sequence>
<name>A0A6A6IBT1_9PLEO</name>
<proteinExistence type="predicted"/>
<evidence type="ECO:0000313" key="1">
    <source>
        <dbReference type="EMBL" id="KAF2247866.1"/>
    </source>
</evidence>
<dbReference type="RefSeq" id="XP_033682870.1">
    <property type="nucleotide sequence ID" value="XM_033822077.1"/>
</dbReference>
<dbReference type="Proteomes" id="UP000800094">
    <property type="component" value="Unassembled WGS sequence"/>
</dbReference>
<dbReference type="EMBL" id="ML987196">
    <property type="protein sequence ID" value="KAF2247866.1"/>
    <property type="molecule type" value="Genomic_DNA"/>
</dbReference>